<protein>
    <submittedName>
        <fullName evidence="1">Uncharacterized protein</fullName>
    </submittedName>
</protein>
<proteinExistence type="predicted"/>
<gene>
    <name evidence="1" type="ORF">LCGC14_1064520</name>
</gene>
<sequence length="78" mass="8954">MSRMGEEYQKSLERAASYLLDGCIAAENYFTASSPENLKLKEEAVDLVEYGLKEMFGENWRDSIQAHMVENKWGYPLA</sequence>
<evidence type="ECO:0000313" key="1">
    <source>
        <dbReference type="EMBL" id="KKN07679.1"/>
    </source>
</evidence>
<dbReference type="EMBL" id="LAZR01004541">
    <property type="protein sequence ID" value="KKN07679.1"/>
    <property type="molecule type" value="Genomic_DNA"/>
</dbReference>
<comment type="caution">
    <text evidence="1">The sequence shown here is derived from an EMBL/GenBank/DDBJ whole genome shotgun (WGS) entry which is preliminary data.</text>
</comment>
<accession>A0A0F9MPU3</accession>
<dbReference type="AlphaFoldDB" id="A0A0F9MPU3"/>
<reference evidence="1" key="1">
    <citation type="journal article" date="2015" name="Nature">
        <title>Complex archaea that bridge the gap between prokaryotes and eukaryotes.</title>
        <authorList>
            <person name="Spang A."/>
            <person name="Saw J.H."/>
            <person name="Jorgensen S.L."/>
            <person name="Zaremba-Niedzwiedzka K."/>
            <person name="Martijn J."/>
            <person name="Lind A.E."/>
            <person name="van Eijk R."/>
            <person name="Schleper C."/>
            <person name="Guy L."/>
            <person name="Ettema T.J."/>
        </authorList>
    </citation>
    <scope>NUCLEOTIDE SEQUENCE</scope>
</reference>
<organism evidence="1">
    <name type="scientific">marine sediment metagenome</name>
    <dbReference type="NCBI Taxonomy" id="412755"/>
    <lineage>
        <taxon>unclassified sequences</taxon>
        <taxon>metagenomes</taxon>
        <taxon>ecological metagenomes</taxon>
    </lineage>
</organism>
<name>A0A0F9MPU3_9ZZZZ</name>